<dbReference type="EMBL" id="WBUI01000001">
    <property type="protein sequence ID" value="KAB2935206.1"/>
    <property type="molecule type" value="Genomic_DNA"/>
</dbReference>
<feature type="domain" description="TPM" evidence="1">
    <location>
        <begin position="26"/>
        <end position="142"/>
    </location>
</feature>
<dbReference type="PANTHER" id="PTHR30373:SF8">
    <property type="entry name" value="BLL7265 PROTEIN"/>
    <property type="match status" value="1"/>
</dbReference>
<gene>
    <name evidence="2" type="ORF">F9K24_00325</name>
</gene>
<proteinExistence type="predicted"/>
<dbReference type="InterPro" id="IPR007621">
    <property type="entry name" value="TPM_dom"/>
</dbReference>
<dbReference type="Pfam" id="PF04536">
    <property type="entry name" value="TPM_phosphatase"/>
    <property type="match status" value="1"/>
</dbReference>
<organism evidence="2 3">
    <name type="scientific">Leptonema illini</name>
    <dbReference type="NCBI Taxonomy" id="183"/>
    <lineage>
        <taxon>Bacteria</taxon>
        <taxon>Pseudomonadati</taxon>
        <taxon>Spirochaetota</taxon>
        <taxon>Spirochaetia</taxon>
        <taxon>Leptospirales</taxon>
        <taxon>Leptospiraceae</taxon>
        <taxon>Leptonema</taxon>
    </lineage>
</organism>
<reference evidence="2 3" key="1">
    <citation type="submission" date="2019-10" db="EMBL/GenBank/DDBJ databases">
        <title>Extracellular Electron Transfer in a Candidatus Methanoperedens spp. Enrichment Culture.</title>
        <authorList>
            <person name="Berger S."/>
            <person name="Rangel Shaw D."/>
            <person name="Berben T."/>
            <person name="In 'T Zandt M."/>
            <person name="Frank J."/>
            <person name="Reimann J."/>
            <person name="Jetten M.S.M."/>
            <person name="Welte C.U."/>
        </authorList>
    </citation>
    <scope>NUCLEOTIDE SEQUENCE [LARGE SCALE GENOMIC DNA]</scope>
    <source>
        <strain evidence="2">SB12</strain>
    </source>
</reference>
<dbReference type="Proteomes" id="UP000460298">
    <property type="component" value="Unassembled WGS sequence"/>
</dbReference>
<evidence type="ECO:0000313" key="2">
    <source>
        <dbReference type="EMBL" id="KAB2935206.1"/>
    </source>
</evidence>
<protein>
    <recommendedName>
        <fullName evidence="1">TPM domain-containing protein</fullName>
    </recommendedName>
</protein>
<dbReference type="OrthoDB" id="5683663at2"/>
<dbReference type="PANTHER" id="PTHR30373">
    <property type="entry name" value="UPF0603 PROTEIN YGCG"/>
    <property type="match status" value="1"/>
</dbReference>
<dbReference type="Gene3D" id="3.10.310.50">
    <property type="match status" value="1"/>
</dbReference>
<evidence type="ECO:0000259" key="1">
    <source>
        <dbReference type="Pfam" id="PF04536"/>
    </source>
</evidence>
<sequence length="166" mass="19039">MTMLRLIKHFFSGKWRIRSLFPEASMLAIRDRIASSEKKHRGEIVFAVEPSLDPREIIAGKTPREKAVEAFSNLRVWDTEENNGVLIYLLLADNDIEILADRGVHRAAGPEFFERICREIEEAYRKGDFLNGTLSGIDSVSQKLEELYPRDGRVDRNELPDRPAVL</sequence>
<comment type="caution">
    <text evidence="2">The sequence shown here is derived from an EMBL/GenBank/DDBJ whole genome shotgun (WGS) entry which is preliminary data.</text>
</comment>
<evidence type="ECO:0000313" key="3">
    <source>
        <dbReference type="Proteomes" id="UP000460298"/>
    </source>
</evidence>
<accession>A0A833H4I9</accession>
<name>A0A833H4I9_9LEPT</name>
<dbReference type="AlphaFoldDB" id="A0A833H4I9"/>